<keyword evidence="1" id="KW-0805">Transcription regulation</keyword>
<reference evidence="6 7" key="1">
    <citation type="submission" date="2019-04" db="EMBL/GenBank/DDBJ databases">
        <authorList>
            <person name="Feng G."/>
            <person name="Zhang J."/>
            <person name="Zhu H."/>
        </authorList>
    </citation>
    <scope>NUCLEOTIDE SEQUENCE [LARGE SCALE GENOMIC DNA]</scope>
    <source>
        <strain evidence="6 7">JCM 17223</strain>
    </source>
</reference>
<dbReference type="InterPro" id="IPR014284">
    <property type="entry name" value="RNA_pol_sigma-70_dom"/>
</dbReference>
<dbReference type="EMBL" id="SRLD01000060">
    <property type="protein sequence ID" value="TGE12844.1"/>
    <property type="molecule type" value="Genomic_DNA"/>
</dbReference>
<keyword evidence="7" id="KW-1185">Reference proteome</keyword>
<keyword evidence="2" id="KW-0731">Sigma factor</keyword>
<evidence type="ECO:0000256" key="3">
    <source>
        <dbReference type="ARBA" id="ARBA00023163"/>
    </source>
</evidence>
<comment type="caution">
    <text evidence="6">The sequence shown here is derived from an EMBL/GenBank/DDBJ whole genome shotgun (WGS) entry which is preliminary data.</text>
</comment>
<sequence>MGARHAGGGLCVLFRRRAAAGPDVAGVAAASQPLRRNVAHPGRQRERVPGPLVPGVPGKRRGHRSVHLSGHALSHHSFPCCPNSPLNPFRGAAYDDALDLNLIARALAGDHQSLSDLVKIHQPYIYNVALKMLNHVADAEDLTQEILVKLVTSLSLYNPVKGRFRTWLYRITFNHFLNLKKQPYEQAVPSFEVLFSYIDNTPDAVLTPDEEQDL</sequence>
<evidence type="ECO:0000259" key="5">
    <source>
        <dbReference type="Pfam" id="PF04542"/>
    </source>
</evidence>
<dbReference type="InterPro" id="IPR007627">
    <property type="entry name" value="RNA_pol_sigma70_r2"/>
</dbReference>
<name>A0A4Z0PES2_9BACT</name>
<dbReference type="PANTHER" id="PTHR43133">
    <property type="entry name" value="RNA POLYMERASE ECF-TYPE SIGMA FACTO"/>
    <property type="match status" value="1"/>
</dbReference>
<dbReference type="Proteomes" id="UP000297739">
    <property type="component" value="Unassembled WGS sequence"/>
</dbReference>
<organism evidence="6 7">
    <name type="scientific">Hymenobacter elongatus</name>
    <dbReference type="NCBI Taxonomy" id="877208"/>
    <lineage>
        <taxon>Bacteria</taxon>
        <taxon>Pseudomonadati</taxon>
        <taxon>Bacteroidota</taxon>
        <taxon>Cytophagia</taxon>
        <taxon>Cytophagales</taxon>
        <taxon>Hymenobacteraceae</taxon>
        <taxon>Hymenobacter</taxon>
    </lineage>
</organism>
<dbReference type="GO" id="GO:0006352">
    <property type="term" value="P:DNA-templated transcription initiation"/>
    <property type="evidence" value="ECO:0007669"/>
    <property type="project" value="InterPro"/>
</dbReference>
<dbReference type="OrthoDB" id="1027298at2"/>
<evidence type="ECO:0000256" key="4">
    <source>
        <dbReference type="SAM" id="MobiDB-lite"/>
    </source>
</evidence>
<dbReference type="PANTHER" id="PTHR43133:SF51">
    <property type="entry name" value="RNA POLYMERASE SIGMA FACTOR"/>
    <property type="match status" value="1"/>
</dbReference>
<proteinExistence type="predicted"/>
<dbReference type="NCBIfam" id="TIGR02937">
    <property type="entry name" value="sigma70-ECF"/>
    <property type="match status" value="1"/>
</dbReference>
<dbReference type="Pfam" id="PF04542">
    <property type="entry name" value="Sigma70_r2"/>
    <property type="match status" value="1"/>
</dbReference>
<feature type="region of interest" description="Disordered" evidence="4">
    <location>
        <begin position="39"/>
        <end position="64"/>
    </location>
</feature>
<feature type="domain" description="RNA polymerase sigma-70 region 2" evidence="5">
    <location>
        <begin position="117"/>
        <end position="179"/>
    </location>
</feature>
<protein>
    <submittedName>
        <fullName evidence="6">Sigma-70 family RNA polymerase sigma factor</fullName>
    </submittedName>
</protein>
<evidence type="ECO:0000256" key="2">
    <source>
        <dbReference type="ARBA" id="ARBA00023082"/>
    </source>
</evidence>
<gene>
    <name evidence="6" type="ORF">E5J99_19795</name>
</gene>
<accession>A0A4Z0PES2</accession>
<evidence type="ECO:0000256" key="1">
    <source>
        <dbReference type="ARBA" id="ARBA00023015"/>
    </source>
</evidence>
<dbReference type="SUPFAM" id="SSF88946">
    <property type="entry name" value="Sigma2 domain of RNA polymerase sigma factors"/>
    <property type="match status" value="1"/>
</dbReference>
<dbReference type="Gene3D" id="1.10.1740.10">
    <property type="match status" value="1"/>
</dbReference>
<evidence type="ECO:0000313" key="7">
    <source>
        <dbReference type="Proteomes" id="UP000297739"/>
    </source>
</evidence>
<dbReference type="InterPro" id="IPR039425">
    <property type="entry name" value="RNA_pol_sigma-70-like"/>
</dbReference>
<evidence type="ECO:0000313" key="6">
    <source>
        <dbReference type="EMBL" id="TGE12844.1"/>
    </source>
</evidence>
<keyword evidence="3" id="KW-0804">Transcription</keyword>
<dbReference type="InterPro" id="IPR013325">
    <property type="entry name" value="RNA_pol_sigma_r2"/>
</dbReference>
<dbReference type="GO" id="GO:0016987">
    <property type="term" value="F:sigma factor activity"/>
    <property type="evidence" value="ECO:0007669"/>
    <property type="project" value="UniProtKB-KW"/>
</dbReference>
<dbReference type="AlphaFoldDB" id="A0A4Z0PES2"/>